<comment type="caution">
    <text evidence="1">The sequence shown here is derived from an EMBL/GenBank/DDBJ whole genome shotgun (WGS) entry which is preliminary data.</text>
</comment>
<dbReference type="Proteomes" id="UP000541154">
    <property type="component" value="Unassembled WGS sequence"/>
</dbReference>
<gene>
    <name evidence="1" type="primary">HMX1_2</name>
    <name evidence="1" type="ORF">ETB97_009751</name>
</gene>
<dbReference type="InterPro" id="IPR016084">
    <property type="entry name" value="Haem_Oase-like_multi-hlx"/>
</dbReference>
<dbReference type="EMBL" id="SPNV01000484">
    <property type="protein sequence ID" value="KAF5855185.1"/>
    <property type="molecule type" value="Genomic_DNA"/>
</dbReference>
<evidence type="ECO:0000313" key="2">
    <source>
        <dbReference type="Proteomes" id="UP000541154"/>
    </source>
</evidence>
<dbReference type="CDD" id="cd19165">
    <property type="entry name" value="HemeO"/>
    <property type="match status" value="1"/>
</dbReference>
<keyword evidence="2" id="KW-1185">Reference proteome</keyword>
<accession>A0A8H5ZVQ1</accession>
<sequence>MANIIEKIRKAINEPYRRIDKVNRQCIPLCLLSHTTSPGIYALGLSCYGEMYFGFEDAQDALLASVKEGTAEDDPGQNFIRSLKSLGNLQLSRSKRLDDDLSFLCLFRRDHILLTAADSHITSIRKYIQQRIMEKQHRLLAYAFVMYSALFNGGKVVREMLVQQTDHDFWGLPDLPEAHADLKSFPWPLSFWDVENIQVGFKELIIEAGRSLGKDQQEGVNKALVIFSLCSKLQTR</sequence>
<evidence type="ECO:0000313" key="1">
    <source>
        <dbReference type="EMBL" id="KAF5855185.1"/>
    </source>
</evidence>
<protein>
    <submittedName>
        <fullName evidence="1">Heme oxygenase</fullName>
    </submittedName>
</protein>
<dbReference type="GO" id="GO:0006788">
    <property type="term" value="P:heme oxidation"/>
    <property type="evidence" value="ECO:0007669"/>
    <property type="project" value="InterPro"/>
</dbReference>
<name>A0A8H5ZVQ1_PETAA</name>
<dbReference type="GO" id="GO:0004392">
    <property type="term" value="F:heme oxygenase (decyclizing) activity"/>
    <property type="evidence" value="ECO:0007669"/>
    <property type="project" value="InterPro"/>
</dbReference>
<dbReference type="AlphaFoldDB" id="A0A8H5ZVQ1"/>
<organism evidence="1 2">
    <name type="scientific">Petromyces alliaceus</name>
    <name type="common">Aspergillus alliaceus</name>
    <dbReference type="NCBI Taxonomy" id="209559"/>
    <lineage>
        <taxon>Eukaryota</taxon>
        <taxon>Fungi</taxon>
        <taxon>Dikarya</taxon>
        <taxon>Ascomycota</taxon>
        <taxon>Pezizomycotina</taxon>
        <taxon>Eurotiomycetes</taxon>
        <taxon>Eurotiomycetidae</taxon>
        <taxon>Eurotiales</taxon>
        <taxon>Aspergillaceae</taxon>
        <taxon>Aspergillus</taxon>
        <taxon>Aspergillus subgen. Circumdati</taxon>
    </lineage>
</organism>
<dbReference type="SUPFAM" id="SSF48613">
    <property type="entry name" value="Heme oxygenase-like"/>
    <property type="match status" value="1"/>
</dbReference>
<dbReference type="InterPro" id="IPR002051">
    <property type="entry name" value="Haem_Oase"/>
</dbReference>
<dbReference type="Gene3D" id="1.20.910.10">
    <property type="entry name" value="Heme oxygenase-like"/>
    <property type="match status" value="1"/>
</dbReference>
<proteinExistence type="predicted"/>
<reference evidence="1 2" key="1">
    <citation type="submission" date="2019-04" db="EMBL/GenBank/DDBJ databases">
        <title>Aspergillus burnettii sp. nov., novel species from soil in southeast Queensland.</title>
        <authorList>
            <person name="Gilchrist C.L.M."/>
            <person name="Pitt J.I."/>
            <person name="Lange L."/>
            <person name="Lacey H.J."/>
            <person name="Vuong D."/>
            <person name="Midgley D.J."/>
            <person name="Greenfield P."/>
            <person name="Bradbury M."/>
            <person name="Lacey E."/>
            <person name="Busk P.K."/>
            <person name="Pilgaard B."/>
            <person name="Chooi Y.H."/>
            <person name="Piggott A.M."/>
        </authorList>
    </citation>
    <scope>NUCLEOTIDE SEQUENCE [LARGE SCALE GENOMIC DNA]</scope>
    <source>
        <strain evidence="1 2">FRR 5400</strain>
    </source>
</reference>